<dbReference type="PANTHER" id="PTHR43823">
    <property type="entry name" value="SPORULATION PROTEIN YKVU"/>
    <property type="match status" value="1"/>
</dbReference>
<evidence type="ECO:0000256" key="7">
    <source>
        <dbReference type="SAM" id="Phobius"/>
    </source>
</evidence>
<dbReference type="InterPro" id="IPR002528">
    <property type="entry name" value="MATE_fam"/>
</dbReference>
<dbReference type="GO" id="GO:0042910">
    <property type="term" value="F:xenobiotic transmembrane transporter activity"/>
    <property type="evidence" value="ECO:0007669"/>
    <property type="project" value="InterPro"/>
</dbReference>
<feature type="transmembrane region" description="Helical" evidence="7">
    <location>
        <begin position="265"/>
        <end position="287"/>
    </location>
</feature>
<dbReference type="EMBL" id="DVMH01000015">
    <property type="protein sequence ID" value="HIU10094.1"/>
    <property type="molecule type" value="Genomic_DNA"/>
</dbReference>
<comment type="subcellular location">
    <subcellularLocation>
        <location evidence="1">Cell membrane</location>
        <topology evidence="1">Multi-pass membrane protein</topology>
    </subcellularLocation>
</comment>
<feature type="transmembrane region" description="Helical" evidence="7">
    <location>
        <begin position="230"/>
        <end position="253"/>
    </location>
</feature>
<feature type="transmembrane region" description="Helical" evidence="7">
    <location>
        <begin position="87"/>
        <end position="108"/>
    </location>
</feature>
<dbReference type="Proteomes" id="UP000824124">
    <property type="component" value="Unassembled WGS sequence"/>
</dbReference>
<dbReference type="InterPro" id="IPR048279">
    <property type="entry name" value="MdtK-like"/>
</dbReference>
<keyword evidence="5 7" id="KW-1133">Transmembrane helix</keyword>
<protein>
    <submittedName>
        <fullName evidence="8">Polysaccharide biosynthesis C-terminal domain-containing protein</fullName>
    </submittedName>
</protein>
<proteinExistence type="predicted"/>
<dbReference type="GO" id="GO:0015297">
    <property type="term" value="F:antiporter activity"/>
    <property type="evidence" value="ECO:0007669"/>
    <property type="project" value="InterPro"/>
</dbReference>
<accession>A0A9D1KY87</accession>
<evidence type="ECO:0000256" key="4">
    <source>
        <dbReference type="ARBA" id="ARBA00022692"/>
    </source>
</evidence>
<dbReference type="PANTHER" id="PTHR43823:SF3">
    <property type="entry name" value="MULTIDRUG EXPORT PROTEIN MEPA"/>
    <property type="match status" value="1"/>
</dbReference>
<name>A0A9D1KY87_9FIRM</name>
<feature type="transmembrane region" description="Helical" evidence="7">
    <location>
        <begin position="411"/>
        <end position="432"/>
    </location>
</feature>
<reference evidence="8" key="1">
    <citation type="submission" date="2020-10" db="EMBL/GenBank/DDBJ databases">
        <authorList>
            <person name="Gilroy R."/>
        </authorList>
    </citation>
    <scope>NUCLEOTIDE SEQUENCE</scope>
    <source>
        <strain evidence="8">2830</strain>
    </source>
</reference>
<feature type="transmembrane region" description="Helical" evidence="7">
    <location>
        <begin position="354"/>
        <end position="375"/>
    </location>
</feature>
<comment type="caution">
    <text evidence="8">The sequence shown here is derived from an EMBL/GenBank/DDBJ whole genome shotgun (WGS) entry which is preliminary data.</text>
</comment>
<reference evidence="8" key="2">
    <citation type="journal article" date="2021" name="PeerJ">
        <title>Extensive microbial diversity within the chicken gut microbiome revealed by metagenomics and culture.</title>
        <authorList>
            <person name="Gilroy R."/>
            <person name="Ravi A."/>
            <person name="Getino M."/>
            <person name="Pursley I."/>
            <person name="Horton D.L."/>
            <person name="Alikhan N.F."/>
            <person name="Baker D."/>
            <person name="Gharbi K."/>
            <person name="Hall N."/>
            <person name="Watson M."/>
            <person name="Adriaenssens E.M."/>
            <person name="Foster-Nyarko E."/>
            <person name="Jarju S."/>
            <person name="Secka A."/>
            <person name="Antonio M."/>
            <person name="Oren A."/>
            <person name="Chaudhuri R.R."/>
            <person name="La Ragione R."/>
            <person name="Hildebrand F."/>
            <person name="Pallen M.J."/>
        </authorList>
    </citation>
    <scope>NUCLEOTIDE SEQUENCE</scope>
    <source>
        <strain evidence="8">2830</strain>
    </source>
</reference>
<evidence type="ECO:0000256" key="5">
    <source>
        <dbReference type="ARBA" id="ARBA00022989"/>
    </source>
</evidence>
<evidence type="ECO:0000256" key="6">
    <source>
        <dbReference type="ARBA" id="ARBA00023136"/>
    </source>
</evidence>
<feature type="transmembrane region" description="Helical" evidence="7">
    <location>
        <begin position="128"/>
        <end position="147"/>
    </location>
</feature>
<keyword evidence="2" id="KW-0813">Transport</keyword>
<evidence type="ECO:0000313" key="9">
    <source>
        <dbReference type="Proteomes" id="UP000824124"/>
    </source>
</evidence>
<dbReference type="PIRSF" id="PIRSF006603">
    <property type="entry name" value="DinF"/>
    <property type="match status" value="1"/>
</dbReference>
<evidence type="ECO:0000256" key="3">
    <source>
        <dbReference type="ARBA" id="ARBA00022475"/>
    </source>
</evidence>
<feature type="transmembrane region" description="Helical" evidence="7">
    <location>
        <begin position="387"/>
        <end position="405"/>
    </location>
</feature>
<feature type="transmembrane region" description="Helical" evidence="7">
    <location>
        <begin position="21"/>
        <end position="39"/>
    </location>
</feature>
<feature type="transmembrane region" description="Helical" evidence="7">
    <location>
        <begin position="159"/>
        <end position="180"/>
    </location>
</feature>
<keyword evidence="4 7" id="KW-0812">Transmembrane</keyword>
<evidence type="ECO:0000256" key="1">
    <source>
        <dbReference type="ARBA" id="ARBA00004651"/>
    </source>
</evidence>
<organism evidence="8 9">
    <name type="scientific">Candidatus Avidehalobacter gallistercoris</name>
    <dbReference type="NCBI Taxonomy" id="2840694"/>
    <lineage>
        <taxon>Bacteria</taxon>
        <taxon>Bacillati</taxon>
        <taxon>Bacillota</taxon>
        <taxon>Clostridia</taxon>
        <taxon>Eubacteriales</taxon>
        <taxon>Peptococcaceae</taxon>
        <taxon>Peptococcaceae incertae sedis</taxon>
        <taxon>Candidatus Avidehalobacter</taxon>
    </lineage>
</organism>
<keyword evidence="3" id="KW-1003">Cell membrane</keyword>
<dbReference type="AlphaFoldDB" id="A0A9D1KY87"/>
<evidence type="ECO:0000256" key="2">
    <source>
        <dbReference type="ARBA" id="ARBA00022448"/>
    </source>
</evidence>
<feature type="transmembrane region" description="Helical" evidence="7">
    <location>
        <begin position="45"/>
        <end position="66"/>
    </location>
</feature>
<feature type="transmembrane region" description="Helical" evidence="7">
    <location>
        <begin position="186"/>
        <end position="210"/>
    </location>
</feature>
<gene>
    <name evidence="8" type="ORF">IAB00_02435</name>
</gene>
<sequence>MYEGKSYALFAKYAVPQMIGLLFNSVYMIVDGVFIGNRLGRDAMAAAAVSVPLVEILIALSMAVATGAGVMISSHLGQREKDKARNIFSLSVLCTAVMGVLICVLGNICLHPLAELLGSTPAIHDEAISYMWYIVTFSPFLLFSFLLSGLVRNDNRPKLAMFALMFGSVSNIILDYVFMYPMNMGIAGAALATALGPIFSTMIMLPHFLFKRGDLYLTKFKFKWRNLCSIYVFGFPSFIMEFTIGIITFVYNFAIVHYGFGEIGLAAYLVIGYLMLIILTLFLGMAQGLQPVFSYFMGTGEEKRSNDLLNFSIKIFLSLGILCYILLIFFSRDFFSIFNPGDAELINFMESKSLPYFSGFFLAGFNILMISYWQANERTSKALTISLSRSVIWPPIMIAILPLIFGSEAVWVCHSASEVLTAITAVTLLVLMKKQKRDSDSKIQEDYI</sequence>
<feature type="transmembrane region" description="Helical" evidence="7">
    <location>
        <begin position="308"/>
        <end position="330"/>
    </location>
</feature>
<dbReference type="InterPro" id="IPR051327">
    <property type="entry name" value="MATE_MepA_subfamily"/>
</dbReference>
<keyword evidence="6 7" id="KW-0472">Membrane</keyword>
<dbReference type="Pfam" id="PF01554">
    <property type="entry name" value="MatE"/>
    <property type="match status" value="2"/>
</dbReference>
<dbReference type="GO" id="GO:0005886">
    <property type="term" value="C:plasma membrane"/>
    <property type="evidence" value="ECO:0007669"/>
    <property type="project" value="UniProtKB-SubCell"/>
</dbReference>
<evidence type="ECO:0000313" key="8">
    <source>
        <dbReference type="EMBL" id="HIU10094.1"/>
    </source>
</evidence>